<comment type="caution">
    <text evidence="21">The sequence shown here is derived from an EMBL/GenBank/DDBJ whole genome shotgun (WGS) entry which is preliminary data.</text>
</comment>
<comment type="similarity">
    <text evidence="16 17">In the C-terminal section; belongs to the flavoprotein pyridine nucleotide cytochrome reductase family.</text>
</comment>
<dbReference type="SUPFAM" id="SSF63380">
    <property type="entry name" value="Riboflavin synthase domain-like"/>
    <property type="match status" value="1"/>
</dbReference>
<dbReference type="Proteomes" id="UP000766486">
    <property type="component" value="Unassembled WGS sequence"/>
</dbReference>
<keyword evidence="1 16" id="KW-0444">Lipid biosynthesis</keyword>
<protein>
    <recommendedName>
        <fullName evidence="16 17">NADPH--cytochrome P450 reductase</fullName>
        <shortName evidence="16">CPR</shortName>
        <shortName evidence="16">P450R</shortName>
        <ecNumber evidence="16 17">1.6.2.4</ecNumber>
    </recommendedName>
</protein>
<feature type="compositionally biased region" description="Low complexity" evidence="18">
    <location>
        <begin position="35"/>
        <end position="46"/>
    </location>
</feature>
<accession>A0ABY6V3N8</accession>
<keyword evidence="15 16" id="KW-0753">Steroid metabolism</keyword>
<feature type="binding site" evidence="16">
    <location>
        <begin position="75"/>
        <end position="80"/>
    </location>
    <ligand>
        <name>FMN</name>
        <dbReference type="ChEBI" id="CHEBI:58210"/>
    </ligand>
</feature>
<comment type="function">
    <text evidence="16">This enzyme is required for electron transfer from NADP to cytochrome P450 in microsomes. It can also provide electron transfer to heme oxygenase and cytochrome B5. Involved in ergosterol biosynthesis.</text>
</comment>
<comment type="similarity">
    <text evidence="16">In the N-terminal section; belongs to the flavodoxin family.</text>
</comment>
<sequence length="695" mass="77648">MDLLDAFYSFASWELWAILPVLLYLLRRTLWSRSSGSSKYSKSAASEQPQASDGDRDFVQKMEQDQKNCIIFYGSQTGTAEGYAGRLAKEGKTRYGLETMVANLEDYDMTKLDALPGDKVAFFVLASYGEGEPTDNAIDFYNHVTGEEPSFSQSGSLANLSYVAFGLGNKTYEHYNIVSRDVVKALDALGASRVGEVGQADDGAGTTEEDFLAWKDPMWTALASRMGLQESECAYEPTYIIIESEEYDLQAPGIYLGEPNDAHRSNNQVAKKGPFDTHNPYVAPITSSRELLEIGEMGNRSCIHLDIDIAGTGLSYETGDHLAVWPSNANQEVDRLLDVLDLSDKRNRIITIGCLDDGVKVPFPSPTTYDAMMRYYLEICAPISRQLLSDLVQFAPNDDLRDKVAQISDDKDLFHHETHHSNVARFLQRISNGVKWSTIPLSLLVESLPKLQHRFYSISSSPLAQPSSISITIAVKSERITGSKDQDPFCGVASNFLLALHRARSGQTGTAYDVAGPRGIYHGNHVPVHIRHSNFRLPKDPKTPIIMIGPGTGVAPFRGFVQERAEVFKQGREIGDMLLFFGCRESTQDFLYKDEWVEHQKTLGDKFEMVTAFSREYSEKVYVQHRLKELSKEVYFLLEKGACIYVCGDAARMAKDVNNVLIRVVAEGRGVEYSEAEEIVKGYRAANRYQEDVWA</sequence>
<comment type="cofactor">
    <cofactor evidence="16">
        <name>FMN</name>
        <dbReference type="ChEBI" id="CHEBI:58210"/>
    </cofactor>
    <text evidence="16">Binds 1 FMN per monomer.</text>
</comment>
<dbReference type="InterPro" id="IPR017938">
    <property type="entry name" value="Riboflavin_synthase-like_b-brl"/>
</dbReference>
<keyword evidence="2 16" id="KW-0285">Flavoprotein</keyword>
<evidence type="ECO:0000256" key="4">
    <source>
        <dbReference type="ARBA" id="ARBA00022692"/>
    </source>
</evidence>
<dbReference type="Pfam" id="PF00175">
    <property type="entry name" value="NAD_binding_1"/>
    <property type="match status" value="1"/>
</dbReference>
<dbReference type="PRINTS" id="PR00371">
    <property type="entry name" value="FPNCR"/>
</dbReference>
<dbReference type="InterPro" id="IPR023208">
    <property type="entry name" value="P450R"/>
</dbReference>
<dbReference type="PANTHER" id="PTHR19384">
    <property type="entry name" value="NITRIC OXIDE SYNTHASE-RELATED"/>
    <property type="match status" value="1"/>
</dbReference>
<keyword evidence="5 16" id="KW-0256">Endoplasmic reticulum</keyword>
<dbReference type="PRINTS" id="PR00369">
    <property type="entry name" value="FLAVODOXIN"/>
</dbReference>
<evidence type="ECO:0000313" key="22">
    <source>
        <dbReference type="Proteomes" id="UP000766486"/>
    </source>
</evidence>
<evidence type="ECO:0000259" key="19">
    <source>
        <dbReference type="PROSITE" id="PS50902"/>
    </source>
</evidence>
<dbReference type="InterPro" id="IPR001094">
    <property type="entry name" value="Flavdoxin-like"/>
</dbReference>
<feature type="binding site" evidence="16">
    <location>
        <begin position="454"/>
        <end position="457"/>
    </location>
    <ligand>
        <name>FAD</name>
        <dbReference type="ChEBI" id="CHEBI:57692"/>
    </ligand>
</feature>
<evidence type="ECO:0000256" key="5">
    <source>
        <dbReference type="ARBA" id="ARBA00022824"/>
    </source>
</evidence>
<dbReference type="Pfam" id="PF00258">
    <property type="entry name" value="Flavodoxin_1"/>
    <property type="match status" value="1"/>
</dbReference>
<dbReference type="InterPro" id="IPR001709">
    <property type="entry name" value="Flavoprot_Pyr_Nucl_cyt_Rdtase"/>
</dbReference>
<reference evidence="21 22" key="1">
    <citation type="submission" date="2019-06" db="EMBL/GenBank/DDBJ databases">
        <authorList>
            <person name="Broberg M."/>
        </authorList>
    </citation>
    <scope>NUCLEOTIDE SEQUENCE [LARGE SCALE GENOMIC DNA]</scope>
</reference>
<evidence type="ECO:0000256" key="10">
    <source>
        <dbReference type="ARBA" id="ARBA00023002"/>
    </source>
</evidence>
<feature type="binding site" evidence="16">
    <location>
        <position position="552"/>
    </location>
    <ligand>
        <name>NADP(+)</name>
        <dbReference type="ChEBI" id="CHEBI:58349"/>
    </ligand>
</feature>
<dbReference type="SUPFAM" id="SSF52343">
    <property type="entry name" value="Ferredoxin reductase-like, C-terminal NADP-linked domain"/>
    <property type="match status" value="1"/>
</dbReference>
<dbReference type="InterPro" id="IPR023173">
    <property type="entry name" value="NADPH_Cyt_P450_Rdtase_alpha"/>
</dbReference>
<evidence type="ECO:0000256" key="11">
    <source>
        <dbReference type="ARBA" id="ARBA00023011"/>
    </source>
</evidence>
<dbReference type="Gene3D" id="3.40.50.80">
    <property type="entry name" value="Nucleotide-binding domain of ferredoxin-NADP reductase (FNR) module"/>
    <property type="match status" value="1"/>
</dbReference>
<evidence type="ECO:0000256" key="17">
    <source>
        <dbReference type="PIRNR" id="PIRNR000208"/>
    </source>
</evidence>
<keyword evidence="14 16" id="KW-1207">Sterol metabolism</keyword>
<evidence type="ECO:0000256" key="9">
    <source>
        <dbReference type="ARBA" id="ARBA00022989"/>
    </source>
</evidence>
<keyword evidence="22" id="KW-1185">Reference proteome</keyword>
<dbReference type="InterPro" id="IPR001433">
    <property type="entry name" value="OxRdtase_FAD/NAD-bd"/>
</dbReference>
<evidence type="ECO:0000256" key="12">
    <source>
        <dbReference type="ARBA" id="ARBA00023098"/>
    </source>
</evidence>
<dbReference type="InterPro" id="IPR039261">
    <property type="entry name" value="FNR_nucleotide-bd"/>
</dbReference>
<name>A0ABY6V3N8_BIOOC</name>
<comment type="similarity">
    <text evidence="16">Belongs to the NADPH--cytochrome P450 reductase family.</text>
</comment>
<feature type="binding site" evidence="16">
    <location>
        <begin position="614"/>
        <end position="615"/>
    </location>
    <ligand>
        <name>NADP(+)</name>
        <dbReference type="ChEBI" id="CHEBI:58349"/>
    </ligand>
</feature>
<evidence type="ECO:0000256" key="7">
    <source>
        <dbReference type="ARBA" id="ARBA00022857"/>
    </source>
</evidence>
<dbReference type="InterPro" id="IPR029039">
    <property type="entry name" value="Flavoprotein-like_sf"/>
</dbReference>
<keyword evidence="7 16" id="KW-0521">NADP</keyword>
<keyword evidence="13 16" id="KW-0472">Membrane</keyword>
<keyword evidence="16" id="KW-1003">Cell membrane</keyword>
<dbReference type="Gene3D" id="1.20.990.10">
    <property type="entry name" value="NADPH-cytochrome p450 Reductase, Chain A, domain 3"/>
    <property type="match status" value="1"/>
</dbReference>
<evidence type="ECO:0000256" key="1">
    <source>
        <dbReference type="ARBA" id="ARBA00022516"/>
    </source>
</evidence>
<comment type="catalytic activity">
    <reaction evidence="16 17">
        <text>2 oxidized [cytochrome P450] + NADPH = 2 reduced [cytochrome P450] + NADP(+) + H(+)</text>
        <dbReference type="Rhea" id="RHEA:24040"/>
        <dbReference type="Rhea" id="RHEA-COMP:14627"/>
        <dbReference type="Rhea" id="RHEA-COMP:14628"/>
        <dbReference type="ChEBI" id="CHEBI:15378"/>
        <dbReference type="ChEBI" id="CHEBI:55376"/>
        <dbReference type="ChEBI" id="CHEBI:57783"/>
        <dbReference type="ChEBI" id="CHEBI:58349"/>
        <dbReference type="ChEBI" id="CHEBI:60344"/>
        <dbReference type="EC" id="1.6.2.4"/>
    </reaction>
</comment>
<dbReference type="InterPro" id="IPR017927">
    <property type="entry name" value="FAD-bd_FR_type"/>
</dbReference>
<dbReference type="HAMAP" id="MF_03212">
    <property type="entry name" value="NCPR"/>
    <property type="match status" value="1"/>
</dbReference>
<keyword evidence="3 16" id="KW-0288">FMN</keyword>
<feature type="binding site" evidence="16">
    <location>
        <position position="656"/>
    </location>
    <ligand>
        <name>NADP(+)</name>
        <dbReference type="ChEBI" id="CHEBI:58349"/>
    </ligand>
</feature>
<dbReference type="CDD" id="cd06204">
    <property type="entry name" value="CYPOR"/>
    <property type="match status" value="1"/>
</dbReference>
<comment type="caution">
    <text evidence="16">Lacks conserved residue(s) required for the propagation of feature annotation.</text>
</comment>
<keyword evidence="16" id="KW-0496">Mitochondrion</keyword>
<feature type="domain" description="FAD-binding FR-type" evidence="20">
    <location>
        <begin position="278"/>
        <end position="524"/>
    </location>
</feature>
<comment type="subcellular location">
    <subcellularLocation>
        <location evidence="16">Endoplasmic reticulum membrane</location>
        <topology evidence="16">Single-pass membrane protein</topology>
        <orientation evidence="16">Cytoplasmic side</orientation>
    </subcellularLocation>
    <subcellularLocation>
        <location evidence="16">Mitochondrion outer membrane</location>
        <topology evidence="16">Single-pass membrane protein</topology>
        <orientation evidence="16">Cytoplasmic side</orientation>
    </subcellularLocation>
    <subcellularLocation>
        <location evidence="16">Cell membrane</location>
        <topology evidence="16">Single-pass membrane protein</topology>
        <orientation evidence="16">Cytoplasmic side</orientation>
    </subcellularLocation>
</comment>
<dbReference type="PIRSF" id="PIRSF000208">
    <property type="entry name" value="P450R"/>
    <property type="match status" value="1"/>
</dbReference>
<keyword evidence="11 16" id="KW-0756">Sterol biosynthesis</keyword>
<feature type="binding site" evidence="16">
    <location>
        <begin position="167"/>
        <end position="176"/>
    </location>
    <ligand>
        <name>FMN</name>
        <dbReference type="ChEBI" id="CHEBI:58210"/>
    </ligand>
</feature>
<keyword evidence="6 16" id="KW-0274">FAD</keyword>
<evidence type="ECO:0000256" key="16">
    <source>
        <dbReference type="HAMAP-Rule" id="MF_03212"/>
    </source>
</evidence>
<comment type="cofactor">
    <cofactor evidence="16">
        <name>FAD</name>
        <dbReference type="ChEBI" id="CHEBI:57692"/>
    </cofactor>
    <text evidence="16">Binds 1 FAD per monomer.</text>
</comment>
<keyword evidence="4" id="KW-0812">Transmembrane</keyword>
<keyword evidence="9" id="KW-1133">Transmembrane helix</keyword>
<feature type="binding site" evidence="16">
    <location>
        <begin position="491"/>
        <end position="494"/>
    </location>
    <ligand>
        <name>FAD</name>
        <dbReference type="ChEBI" id="CHEBI:57692"/>
    </ligand>
</feature>
<feature type="region of interest" description="Disordered" evidence="18">
    <location>
        <begin position="35"/>
        <end position="55"/>
    </location>
</feature>
<feature type="binding site" evidence="16">
    <location>
        <position position="300"/>
    </location>
    <ligand>
        <name>NADP(+)</name>
        <dbReference type="ChEBI" id="CHEBI:58349"/>
    </ligand>
</feature>
<keyword evidence="12 16" id="KW-0443">Lipid metabolism</keyword>
<evidence type="ECO:0000256" key="3">
    <source>
        <dbReference type="ARBA" id="ARBA00022643"/>
    </source>
</evidence>
<evidence type="ECO:0000256" key="2">
    <source>
        <dbReference type="ARBA" id="ARBA00022630"/>
    </source>
</evidence>
<feature type="binding site" evidence="16">
    <location>
        <begin position="620"/>
        <end position="624"/>
    </location>
    <ligand>
        <name>NADP(+)</name>
        <dbReference type="ChEBI" id="CHEBI:58349"/>
    </ligand>
</feature>
<gene>
    <name evidence="16" type="primary">cprA</name>
    <name evidence="21" type="ORF">CLO192961_LOCUS482988</name>
</gene>
<evidence type="ECO:0000256" key="8">
    <source>
        <dbReference type="ARBA" id="ARBA00022955"/>
    </source>
</evidence>
<feature type="binding site" evidence="16">
    <location>
        <position position="202"/>
    </location>
    <ligand>
        <name>FMN</name>
        <dbReference type="ChEBI" id="CHEBI:58210"/>
    </ligand>
</feature>
<dbReference type="SUPFAM" id="SSF52218">
    <property type="entry name" value="Flavoproteins"/>
    <property type="match status" value="1"/>
</dbReference>
<dbReference type="EMBL" id="CABFNS010001040">
    <property type="protein sequence ID" value="VUC37788.1"/>
    <property type="molecule type" value="Genomic_DNA"/>
</dbReference>
<dbReference type="Gene3D" id="3.40.50.360">
    <property type="match status" value="1"/>
</dbReference>
<evidence type="ECO:0000313" key="21">
    <source>
        <dbReference type="EMBL" id="VUC37788.1"/>
    </source>
</evidence>
<evidence type="ECO:0000256" key="6">
    <source>
        <dbReference type="ARBA" id="ARBA00022827"/>
    </source>
</evidence>
<evidence type="ECO:0000259" key="20">
    <source>
        <dbReference type="PROSITE" id="PS51384"/>
    </source>
</evidence>
<dbReference type="PROSITE" id="PS50902">
    <property type="entry name" value="FLAVODOXIN_LIKE"/>
    <property type="match status" value="1"/>
</dbReference>
<feature type="domain" description="Flavodoxin-like" evidence="19">
    <location>
        <begin position="69"/>
        <end position="219"/>
    </location>
</feature>
<evidence type="ECO:0000256" key="15">
    <source>
        <dbReference type="ARBA" id="ARBA00023221"/>
    </source>
</evidence>
<organism evidence="21 22">
    <name type="scientific">Bionectria ochroleuca</name>
    <name type="common">Gliocladium roseum</name>
    <dbReference type="NCBI Taxonomy" id="29856"/>
    <lineage>
        <taxon>Eukaryota</taxon>
        <taxon>Fungi</taxon>
        <taxon>Dikarya</taxon>
        <taxon>Ascomycota</taxon>
        <taxon>Pezizomycotina</taxon>
        <taxon>Sordariomycetes</taxon>
        <taxon>Hypocreomycetidae</taxon>
        <taxon>Hypocreales</taxon>
        <taxon>Bionectriaceae</taxon>
        <taxon>Clonostachys</taxon>
    </lineage>
</organism>
<dbReference type="Pfam" id="PF00667">
    <property type="entry name" value="FAD_binding_1"/>
    <property type="match status" value="1"/>
</dbReference>
<evidence type="ECO:0000256" key="14">
    <source>
        <dbReference type="ARBA" id="ARBA00023166"/>
    </source>
</evidence>
<keyword evidence="16" id="KW-1000">Mitochondrion outer membrane</keyword>
<keyword evidence="8 16" id="KW-0752">Steroid biosynthesis</keyword>
<proteinExistence type="inferred from homology"/>
<dbReference type="PANTHER" id="PTHR19384:SF17">
    <property type="entry name" value="NADPH--CYTOCHROME P450 REDUCTASE"/>
    <property type="match status" value="1"/>
</dbReference>
<feature type="binding site" evidence="16">
    <location>
        <position position="694"/>
    </location>
    <ligand>
        <name>FAD</name>
        <dbReference type="ChEBI" id="CHEBI:57692"/>
    </ligand>
</feature>
<evidence type="ECO:0000256" key="13">
    <source>
        <dbReference type="ARBA" id="ARBA00023136"/>
    </source>
</evidence>
<dbReference type="Gene3D" id="2.40.30.10">
    <property type="entry name" value="Translation factors"/>
    <property type="match status" value="1"/>
</dbReference>
<feature type="binding site" evidence="16">
    <location>
        <begin position="472"/>
        <end position="474"/>
    </location>
    <ligand>
        <name>FAD</name>
        <dbReference type="ChEBI" id="CHEBI:57692"/>
    </ligand>
</feature>
<dbReference type="PROSITE" id="PS51384">
    <property type="entry name" value="FAD_FR"/>
    <property type="match status" value="1"/>
</dbReference>
<dbReference type="InterPro" id="IPR003097">
    <property type="entry name" value="CysJ-like_FAD-binding"/>
</dbReference>
<evidence type="ECO:0000256" key="18">
    <source>
        <dbReference type="SAM" id="MobiDB-lite"/>
    </source>
</evidence>
<dbReference type="EC" id="1.6.2.4" evidence="16 17"/>
<keyword evidence="10 16" id="KW-0560">Oxidoreductase</keyword>
<dbReference type="InterPro" id="IPR008254">
    <property type="entry name" value="Flavodoxin/NO_synth"/>
</dbReference>